<dbReference type="RefSeq" id="WP_204715682.1">
    <property type="nucleotide sequence ID" value="NZ_JACJLT010000011.1"/>
</dbReference>
<accession>A0ABS2FZ94</accession>
<dbReference type="EMBL" id="JACJLT010000011">
    <property type="protein sequence ID" value="MBM6874476.1"/>
    <property type="molecule type" value="Genomic_DNA"/>
</dbReference>
<organism evidence="1 2">
    <name type="scientific">Fusobacterium mortiferum</name>
    <dbReference type="NCBI Taxonomy" id="850"/>
    <lineage>
        <taxon>Bacteria</taxon>
        <taxon>Fusobacteriati</taxon>
        <taxon>Fusobacteriota</taxon>
        <taxon>Fusobacteriia</taxon>
        <taxon>Fusobacteriales</taxon>
        <taxon>Fusobacteriaceae</taxon>
        <taxon>Fusobacterium</taxon>
    </lineage>
</organism>
<keyword evidence="2" id="KW-1185">Reference proteome</keyword>
<gene>
    <name evidence="1" type="ORF">H6A04_02160</name>
</gene>
<name>A0ABS2FZ94_FUSMR</name>
<dbReference type="Proteomes" id="UP000728968">
    <property type="component" value="Unassembled WGS sequence"/>
</dbReference>
<comment type="caution">
    <text evidence="1">The sequence shown here is derived from an EMBL/GenBank/DDBJ whole genome shotgun (WGS) entry which is preliminary data.</text>
</comment>
<sequence>MELKTIKIKGQDYVQVAERIRHFRTCEEYKGWAIEVEWLKIEEDIAIARAVIKNENGIIKSMGTAMEKREERKEGEKAKVNETSHVENCETSAIGRALGILGIGIAGGEVASYEEVMRAKKQQIISSINLMIDEKNRDEFEEKDLSLMSLEELEEIEKQLEIQEKNKICKALVEMCSQEDIGEILKKYRTNNLGNLDLKDLKYLHDRIVISNQIVSKKEIQELRKIADTLGTNLEKYVEKNYHKKIEELTKREYKKIKKILNS</sequence>
<evidence type="ECO:0000313" key="2">
    <source>
        <dbReference type="Proteomes" id="UP000728968"/>
    </source>
</evidence>
<protein>
    <submittedName>
        <fullName evidence="1">Uncharacterized protein</fullName>
    </submittedName>
</protein>
<proteinExistence type="predicted"/>
<evidence type="ECO:0000313" key="1">
    <source>
        <dbReference type="EMBL" id="MBM6874476.1"/>
    </source>
</evidence>
<reference evidence="1 2" key="1">
    <citation type="journal article" date="2021" name="Sci. Rep.">
        <title>The distribution of antibiotic resistance genes in chicken gut microbiota commensals.</title>
        <authorList>
            <person name="Juricova H."/>
            <person name="Matiasovicova J."/>
            <person name="Kubasova T."/>
            <person name="Cejkova D."/>
            <person name="Rychlik I."/>
        </authorList>
    </citation>
    <scope>NUCLEOTIDE SEQUENCE [LARGE SCALE GENOMIC DNA]</scope>
    <source>
        <strain evidence="1 2">An425</strain>
    </source>
</reference>